<sequence length="160" mass="18238">MPLPFSSVNVSSSPEEAWTRAFKELSSQIRHYFARRETHQRALTYVQGLMSSAERKNGWQVAEEVGEVTPYAIQPLLDRAKWDCDGVRDALRTYIWETLADPNAVLVIDETGFLKRGDKSVGVQRQYSGTAGRIENCQIGVFLDDKWNLKNCHLSANMWN</sequence>
<dbReference type="InParanoid" id="D6TVE5"/>
<evidence type="ECO:0000259" key="1">
    <source>
        <dbReference type="Pfam" id="PF13546"/>
    </source>
</evidence>
<accession>D6TVE5</accession>
<dbReference type="InterPro" id="IPR039365">
    <property type="entry name" value="IS701-like"/>
</dbReference>
<dbReference type="Proteomes" id="UP000004508">
    <property type="component" value="Unassembled WGS sequence"/>
</dbReference>
<name>D6TVE5_KTERA</name>
<dbReference type="InterPro" id="IPR038721">
    <property type="entry name" value="IS701-like_DDE_dom"/>
</dbReference>
<dbReference type="PANTHER" id="PTHR33627:SF1">
    <property type="entry name" value="TRANSPOSASE"/>
    <property type="match status" value="1"/>
</dbReference>
<reference evidence="2 3" key="1">
    <citation type="journal article" date="2011" name="Stand. Genomic Sci.">
        <title>Non-contiguous finished genome sequence and contextual data of the filamentous soil bacterium Ktedonobacter racemifer type strain (SOSP1-21).</title>
        <authorList>
            <person name="Chang Y.J."/>
            <person name="Land M."/>
            <person name="Hauser L."/>
            <person name="Chertkov O."/>
            <person name="Del Rio T.G."/>
            <person name="Nolan M."/>
            <person name="Copeland A."/>
            <person name="Tice H."/>
            <person name="Cheng J.F."/>
            <person name="Lucas S."/>
            <person name="Han C."/>
            <person name="Goodwin L."/>
            <person name="Pitluck S."/>
            <person name="Ivanova N."/>
            <person name="Ovchinikova G."/>
            <person name="Pati A."/>
            <person name="Chen A."/>
            <person name="Palaniappan K."/>
            <person name="Mavromatis K."/>
            <person name="Liolios K."/>
            <person name="Brettin T."/>
            <person name="Fiebig A."/>
            <person name="Rohde M."/>
            <person name="Abt B."/>
            <person name="Goker M."/>
            <person name="Detter J.C."/>
            <person name="Woyke T."/>
            <person name="Bristow J."/>
            <person name="Eisen J.A."/>
            <person name="Markowitz V."/>
            <person name="Hugenholtz P."/>
            <person name="Kyrpides N.C."/>
            <person name="Klenk H.P."/>
            <person name="Lapidus A."/>
        </authorList>
    </citation>
    <scope>NUCLEOTIDE SEQUENCE [LARGE SCALE GENOMIC DNA]</scope>
    <source>
        <strain evidence="3">DSM 44963</strain>
    </source>
</reference>
<feature type="domain" description="Transposase IS701-like DDE" evidence="1">
    <location>
        <begin position="33"/>
        <end position="142"/>
    </location>
</feature>
<dbReference type="AlphaFoldDB" id="D6TVE5"/>
<proteinExistence type="predicted"/>
<dbReference type="PANTHER" id="PTHR33627">
    <property type="entry name" value="TRANSPOSASE"/>
    <property type="match status" value="1"/>
</dbReference>
<keyword evidence="3" id="KW-1185">Reference proteome</keyword>
<protein>
    <submittedName>
        <fullName evidence="2">Transposase</fullName>
    </submittedName>
</protein>
<dbReference type="STRING" id="485913.Krac_6550"/>
<gene>
    <name evidence="2" type="ORF">Krac_6550</name>
</gene>
<organism evidence="2 3">
    <name type="scientific">Ktedonobacter racemifer DSM 44963</name>
    <dbReference type="NCBI Taxonomy" id="485913"/>
    <lineage>
        <taxon>Bacteria</taxon>
        <taxon>Bacillati</taxon>
        <taxon>Chloroflexota</taxon>
        <taxon>Ktedonobacteria</taxon>
        <taxon>Ktedonobacterales</taxon>
        <taxon>Ktedonobacteraceae</taxon>
        <taxon>Ktedonobacter</taxon>
    </lineage>
</organism>
<comment type="caution">
    <text evidence="2">The sequence shown here is derived from an EMBL/GenBank/DDBJ whole genome shotgun (WGS) entry which is preliminary data.</text>
</comment>
<dbReference type="eggNOG" id="COG5659">
    <property type="taxonomic scope" value="Bacteria"/>
</dbReference>
<dbReference type="Pfam" id="PF13546">
    <property type="entry name" value="DDE_5"/>
    <property type="match status" value="1"/>
</dbReference>
<evidence type="ECO:0000313" key="3">
    <source>
        <dbReference type="Proteomes" id="UP000004508"/>
    </source>
</evidence>
<dbReference type="EMBL" id="ADVG01000003">
    <property type="protein sequence ID" value="EFH85348.1"/>
    <property type="molecule type" value="Genomic_DNA"/>
</dbReference>
<evidence type="ECO:0000313" key="2">
    <source>
        <dbReference type="EMBL" id="EFH85348.1"/>
    </source>
</evidence>